<reference evidence="1 2" key="1">
    <citation type="submission" date="2021-06" db="EMBL/GenBank/DDBJ databases">
        <authorList>
            <person name="Kallberg Y."/>
            <person name="Tangrot J."/>
            <person name="Rosling A."/>
        </authorList>
    </citation>
    <scope>NUCLEOTIDE SEQUENCE [LARGE SCALE GENOMIC DNA]</scope>
    <source>
        <strain evidence="1 2">120-4 pot B 10/14</strain>
    </source>
</reference>
<comment type="caution">
    <text evidence="1">The sequence shown here is derived from an EMBL/GenBank/DDBJ whole genome shotgun (WGS) entry which is preliminary data.</text>
</comment>
<gene>
    <name evidence="1" type="ORF">GMARGA_LOCUS37399</name>
</gene>
<evidence type="ECO:0000313" key="2">
    <source>
        <dbReference type="Proteomes" id="UP000789901"/>
    </source>
</evidence>
<keyword evidence="2" id="KW-1185">Reference proteome</keyword>
<name>A0ABN7X2D9_GIGMA</name>
<dbReference type="Proteomes" id="UP000789901">
    <property type="component" value="Unassembled WGS sequence"/>
</dbReference>
<proteinExistence type="predicted"/>
<feature type="non-terminal residue" evidence="1">
    <location>
        <position position="85"/>
    </location>
</feature>
<organism evidence="1 2">
    <name type="scientific">Gigaspora margarita</name>
    <dbReference type="NCBI Taxonomy" id="4874"/>
    <lineage>
        <taxon>Eukaryota</taxon>
        <taxon>Fungi</taxon>
        <taxon>Fungi incertae sedis</taxon>
        <taxon>Mucoromycota</taxon>
        <taxon>Glomeromycotina</taxon>
        <taxon>Glomeromycetes</taxon>
        <taxon>Diversisporales</taxon>
        <taxon>Gigasporaceae</taxon>
        <taxon>Gigaspora</taxon>
    </lineage>
</organism>
<protein>
    <submittedName>
        <fullName evidence="1">14250_t:CDS:1</fullName>
    </submittedName>
</protein>
<sequence length="85" mass="10184">MKHFEIINSFLKKNEKKFVNTLTKQKCLVLKRDKIVAEYLGIAQPETVWLIRRLLEKVEWLKLKIDKNVNEEASSSINKREEEIR</sequence>
<evidence type="ECO:0000313" key="1">
    <source>
        <dbReference type="EMBL" id="CAG8844986.1"/>
    </source>
</evidence>
<accession>A0ABN7X2D9</accession>
<dbReference type="EMBL" id="CAJVQB010077816">
    <property type="protein sequence ID" value="CAG8844986.1"/>
    <property type="molecule type" value="Genomic_DNA"/>
</dbReference>